<organism evidence="2 3">
    <name type="scientific">Tilletia horrida</name>
    <dbReference type="NCBI Taxonomy" id="155126"/>
    <lineage>
        <taxon>Eukaryota</taxon>
        <taxon>Fungi</taxon>
        <taxon>Dikarya</taxon>
        <taxon>Basidiomycota</taxon>
        <taxon>Ustilaginomycotina</taxon>
        <taxon>Exobasidiomycetes</taxon>
        <taxon>Tilletiales</taxon>
        <taxon>Tilletiaceae</taxon>
        <taxon>Tilletia</taxon>
    </lineage>
</organism>
<feature type="compositionally biased region" description="Basic and acidic residues" evidence="1">
    <location>
        <begin position="234"/>
        <end position="243"/>
    </location>
</feature>
<feature type="region of interest" description="Disordered" evidence="1">
    <location>
        <begin position="209"/>
        <end position="306"/>
    </location>
</feature>
<keyword evidence="3" id="KW-1185">Reference proteome</keyword>
<proteinExistence type="predicted"/>
<reference evidence="2" key="1">
    <citation type="journal article" date="2023" name="PhytoFront">
        <title>Draft Genome Resources of Seven Strains of Tilletia horrida, Causal Agent of Kernel Smut of Rice.</title>
        <authorList>
            <person name="Khanal S."/>
            <person name="Antony Babu S."/>
            <person name="Zhou X.G."/>
        </authorList>
    </citation>
    <scope>NUCLEOTIDE SEQUENCE</scope>
    <source>
        <strain evidence="2">TX6</strain>
    </source>
</reference>
<sequence length="362" mass="39754">MNAGAGPSRLRDGVAGSVADDDFDAYVADLILADAKASQAQHDRQTTGKRRTLFDPSAAGGPGPKPTNKRFLSNIIRDVDAHNRVVIRQQQQAADDANARRRRDQDRPRHRSTSPASSNGRNYNTSPGPSRERESRYTEAFSRRLPSAVPSGSKDRKRNGADPGSLPDTGSKMDKYFEDSYDPAFDIDMSRLEDSNTGLIGELPDILVEPSGSAHKSKAKMASSESANWAEMLDVVKERDAEKARRKAERAERRVRKAERAAERDRRTGRTSDLGKDSASREWDRGKDKDQQRSLSVDDSDSDHHSERIGIGTIAVVVQSPEERVAGAIDMVKAELAIRILKGPLDAATTRQGSTIIKVEHG</sequence>
<feature type="compositionally biased region" description="Basic residues" evidence="1">
    <location>
        <begin position="244"/>
        <end position="257"/>
    </location>
</feature>
<protein>
    <submittedName>
        <fullName evidence="2">Uncharacterized protein</fullName>
    </submittedName>
</protein>
<gene>
    <name evidence="2" type="ORF">OC846_002317</name>
</gene>
<evidence type="ECO:0000313" key="2">
    <source>
        <dbReference type="EMBL" id="KAK0553920.1"/>
    </source>
</evidence>
<dbReference type="PANTHER" id="PTHR40132">
    <property type="entry name" value="PRE-MRNA-SPLICING FACTOR 38B"/>
    <property type="match status" value="1"/>
</dbReference>
<comment type="caution">
    <text evidence="2">The sequence shown here is derived from an EMBL/GenBank/DDBJ whole genome shotgun (WGS) entry which is preliminary data.</text>
</comment>
<evidence type="ECO:0000256" key="1">
    <source>
        <dbReference type="SAM" id="MobiDB-lite"/>
    </source>
</evidence>
<accession>A0AAN6GTV7</accession>
<feature type="region of interest" description="Disordered" evidence="1">
    <location>
        <begin position="83"/>
        <end position="177"/>
    </location>
</feature>
<name>A0AAN6GTV7_9BASI</name>
<dbReference type="Proteomes" id="UP001176517">
    <property type="component" value="Unassembled WGS sequence"/>
</dbReference>
<feature type="region of interest" description="Disordered" evidence="1">
    <location>
        <begin position="36"/>
        <end position="70"/>
    </location>
</feature>
<dbReference type="EMBL" id="JAPDMZ010000044">
    <property type="protein sequence ID" value="KAK0553920.1"/>
    <property type="molecule type" value="Genomic_DNA"/>
</dbReference>
<dbReference type="AlphaFoldDB" id="A0AAN6GTV7"/>
<feature type="compositionally biased region" description="Basic and acidic residues" evidence="1">
    <location>
        <begin position="258"/>
        <end position="292"/>
    </location>
</feature>
<feature type="compositionally biased region" description="Basic and acidic residues" evidence="1">
    <location>
        <begin position="97"/>
        <end position="107"/>
    </location>
</feature>
<dbReference type="PANTHER" id="PTHR40132:SF1">
    <property type="entry name" value="PRE-MRNA-SPLICING FACTOR 38B"/>
    <property type="match status" value="1"/>
</dbReference>
<feature type="compositionally biased region" description="Polar residues" evidence="1">
    <location>
        <begin position="113"/>
        <end position="128"/>
    </location>
</feature>
<evidence type="ECO:0000313" key="3">
    <source>
        <dbReference type="Proteomes" id="UP001176517"/>
    </source>
</evidence>